<dbReference type="InterPro" id="IPR001452">
    <property type="entry name" value="SH3_domain"/>
</dbReference>
<dbReference type="GO" id="GO:0070161">
    <property type="term" value="C:anchoring junction"/>
    <property type="evidence" value="ECO:0007669"/>
    <property type="project" value="UniProtKB-SubCell"/>
</dbReference>
<evidence type="ECO:0000256" key="4">
    <source>
        <dbReference type="ARBA" id="ARBA00022949"/>
    </source>
</evidence>
<dbReference type="PROSITE" id="PS50831">
    <property type="entry name" value="SOHO"/>
    <property type="match status" value="1"/>
</dbReference>
<dbReference type="PROSITE" id="PS50002">
    <property type="entry name" value="SH3"/>
    <property type="match status" value="3"/>
</dbReference>
<evidence type="ECO:0000256" key="6">
    <source>
        <dbReference type="SAM" id="MobiDB-lite"/>
    </source>
</evidence>
<dbReference type="Pfam" id="PF02208">
    <property type="entry name" value="Sorb"/>
    <property type="match status" value="1"/>
</dbReference>
<keyword evidence="3" id="KW-0677">Repeat</keyword>
<feature type="region of interest" description="Disordered" evidence="6">
    <location>
        <begin position="132"/>
        <end position="209"/>
    </location>
</feature>
<feature type="domain" description="SH3" evidence="7">
    <location>
        <begin position="380"/>
        <end position="450"/>
    </location>
</feature>
<feature type="domain" description="SH3" evidence="7">
    <location>
        <begin position="305"/>
        <end position="369"/>
    </location>
</feature>
<feature type="compositionally biased region" description="Pro residues" evidence="6">
    <location>
        <begin position="471"/>
        <end position="483"/>
    </location>
</feature>
<organism evidence="9 10">
    <name type="scientific">Nothoprocta perdicaria</name>
    <name type="common">Chilean tinamou</name>
    <name type="synonym">Crypturus perdicarius</name>
    <dbReference type="NCBI Taxonomy" id="30464"/>
    <lineage>
        <taxon>Eukaryota</taxon>
        <taxon>Metazoa</taxon>
        <taxon>Chordata</taxon>
        <taxon>Craniata</taxon>
        <taxon>Vertebrata</taxon>
        <taxon>Euteleostomi</taxon>
        <taxon>Archelosauria</taxon>
        <taxon>Archosauria</taxon>
        <taxon>Dinosauria</taxon>
        <taxon>Saurischia</taxon>
        <taxon>Theropoda</taxon>
        <taxon>Coelurosauria</taxon>
        <taxon>Aves</taxon>
        <taxon>Palaeognathae</taxon>
        <taxon>Tinamiformes</taxon>
        <taxon>Tinamidae</taxon>
        <taxon>Nothoprocta</taxon>
    </lineage>
</organism>
<evidence type="ECO:0000256" key="2">
    <source>
        <dbReference type="ARBA" id="ARBA00022443"/>
    </source>
</evidence>
<evidence type="ECO:0000259" key="8">
    <source>
        <dbReference type="PROSITE" id="PS50831"/>
    </source>
</evidence>
<reference evidence="9" key="1">
    <citation type="submission" date="2025-08" db="UniProtKB">
        <authorList>
            <consortium name="Ensembl"/>
        </authorList>
    </citation>
    <scope>IDENTIFICATION</scope>
</reference>
<comment type="subcellular location">
    <subcellularLocation>
        <location evidence="1">Cell junction</location>
    </subcellularLocation>
</comment>
<sequence length="563" mass="60122">DLGAGRSRAGLSGHLVPSPLGLVGCSSSPTVVFSPHSAVVSFSLSAPAPLAPGSGEGTRSPQIPLPAADEWYQTWPGKEARAAARGGPRRERRWVKFDGIGPVDETGMPIAPRPSVDRPRDWYRSMFRQMHHKLPGAPGRGGGWPGPAAPAGPTGPPMSPRSTETLPRTHAVPAPTIPKVPSSSAVPRAPWRPGPRAGSAHRGECRAPRAVPVQRRTGHPLQPPPPAQVLLQQELEQLGRQLDRDMEAMERRRHRSQVPVLPALALPARGEGSAKGWMRAQLDAGTAGCGHRGMCAQLGTLAAARVHGCVCARWRCARLDVPPAARRELALRKGDVVYIHKEVDGNWLAGEHHGRVGIFPASYVEVSGGSAREGALFPEGNGVPREVLECYGPPWVLWAPMGGPADTPLATQGERLCLLRRVDHNWYEGRVPGTGRQGIFPATYVQVLKEPRAKGSAQEPPPAPAARGPHPGSPPAPEPPAEPPASHDARELPAPGALAGTQGAASCRYRALYGYRPQNGDELELREGDRVDVMQQCDDGWFVGVSRRTQKFGTFPGNYVAPV</sequence>
<dbReference type="InterPro" id="IPR036028">
    <property type="entry name" value="SH3-like_dom_sf"/>
</dbReference>
<evidence type="ECO:0000256" key="1">
    <source>
        <dbReference type="ARBA" id="ARBA00004282"/>
    </source>
</evidence>
<dbReference type="SMART" id="SM00459">
    <property type="entry name" value="Sorb"/>
    <property type="match status" value="1"/>
</dbReference>
<protein>
    <submittedName>
        <fullName evidence="9">Sorbin and SH3 domain containing 3</fullName>
    </submittedName>
</protein>
<keyword evidence="2 5" id="KW-0728">SH3 domain</keyword>
<dbReference type="Ensembl" id="ENSNPET00000014141.1">
    <property type="protein sequence ID" value="ENSNPEP00000013805.1"/>
    <property type="gene ID" value="ENSNPEG00000010315.1"/>
</dbReference>
<evidence type="ECO:0000256" key="5">
    <source>
        <dbReference type="PROSITE-ProRule" id="PRU00192"/>
    </source>
</evidence>
<keyword evidence="4" id="KW-0965">Cell junction</keyword>
<dbReference type="FunFam" id="2.30.30.40:FF:000001">
    <property type="entry name" value="Sorbin and SH3 domain-containing protein 1 isoform 2"/>
    <property type="match status" value="1"/>
</dbReference>
<proteinExistence type="predicted"/>
<name>A0A8C6ZNB6_NOTPE</name>
<dbReference type="SUPFAM" id="SSF50044">
    <property type="entry name" value="SH3-domain"/>
    <property type="match status" value="3"/>
</dbReference>
<dbReference type="PRINTS" id="PR00452">
    <property type="entry name" value="SH3DOMAIN"/>
</dbReference>
<dbReference type="Pfam" id="PF00018">
    <property type="entry name" value="SH3_1"/>
    <property type="match status" value="1"/>
</dbReference>
<keyword evidence="10" id="KW-1185">Reference proteome</keyword>
<feature type="compositionally biased region" description="Low complexity" evidence="6">
    <location>
        <begin position="185"/>
        <end position="200"/>
    </location>
</feature>
<dbReference type="PANTHER" id="PTHR14167">
    <property type="entry name" value="SH3 DOMAIN-CONTAINING"/>
    <property type="match status" value="1"/>
</dbReference>
<feature type="domain" description="SoHo" evidence="8">
    <location>
        <begin position="91"/>
        <end position="153"/>
    </location>
</feature>
<reference evidence="9" key="2">
    <citation type="submission" date="2025-09" db="UniProtKB">
        <authorList>
            <consortium name="Ensembl"/>
        </authorList>
    </citation>
    <scope>IDENTIFICATION</scope>
</reference>
<feature type="region of interest" description="Disordered" evidence="6">
    <location>
        <begin position="451"/>
        <end position="500"/>
    </location>
</feature>
<dbReference type="InterPro" id="IPR003127">
    <property type="entry name" value="SoHo_dom"/>
</dbReference>
<dbReference type="AlphaFoldDB" id="A0A8C6ZNB6"/>
<accession>A0A8C6ZNB6</accession>
<dbReference type="SMART" id="SM00326">
    <property type="entry name" value="SH3"/>
    <property type="match status" value="3"/>
</dbReference>
<evidence type="ECO:0000313" key="10">
    <source>
        <dbReference type="Proteomes" id="UP000694420"/>
    </source>
</evidence>
<feature type="domain" description="SH3" evidence="7">
    <location>
        <begin position="504"/>
        <end position="563"/>
    </location>
</feature>
<evidence type="ECO:0000313" key="9">
    <source>
        <dbReference type="Ensembl" id="ENSNPEP00000013805.1"/>
    </source>
</evidence>
<dbReference type="InterPro" id="IPR050384">
    <property type="entry name" value="Endophilin_SH3RF"/>
</dbReference>
<dbReference type="Proteomes" id="UP000694420">
    <property type="component" value="Unplaced"/>
</dbReference>
<dbReference type="Pfam" id="PF14604">
    <property type="entry name" value="SH3_9"/>
    <property type="match status" value="2"/>
</dbReference>
<evidence type="ECO:0000256" key="3">
    <source>
        <dbReference type="ARBA" id="ARBA00022737"/>
    </source>
</evidence>
<evidence type="ECO:0000259" key="7">
    <source>
        <dbReference type="PROSITE" id="PS50002"/>
    </source>
</evidence>
<dbReference type="PANTHER" id="PTHR14167:SF54">
    <property type="entry name" value="VINEXIN"/>
    <property type="match status" value="1"/>
</dbReference>
<dbReference type="Gene3D" id="2.30.30.40">
    <property type="entry name" value="SH3 Domains"/>
    <property type="match status" value="3"/>
</dbReference>
<feature type="compositionally biased region" description="Pro residues" evidence="6">
    <location>
        <begin position="147"/>
        <end position="159"/>
    </location>
</feature>